<evidence type="ECO:0000313" key="1">
    <source>
        <dbReference type="EMBL" id="KXB79642.1"/>
    </source>
</evidence>
<name>A0AB34WXK4_9ACTO</name>
<dbReference type="EMBL" id="LSDN01000023">
    <property type="protein sequence ID" value="KXB79642.1"/>
    <property type="molecule type" value="Genomic_DNA"/>
</dbReference>
<comment type="caution">
    <text evidence="1">The sequence shown here is derived from an EMBL/GenBank/DDBJ whole genome shotgun (WGS) entry which is preliminary data.</text>
</comment>
<accession>A0AB34WXK4</accession>
<reference evidence="1 2" key="1">
    <citation type="submission" date="2016-01" db="EMBL/GenBank/DDBJ databases">
        <authorList>
            <person name="Mitreva M."/>
            <person name="Pepin K.H."/>
            <person name="Mihindukulasuriya K.A."/>
            <person name="Fulton R."/>
            <person name="Fronick C."/>
            <person name="O'Laughlin M."/>
            <person name="Miner T."/>
            <person name="Herter B."/>
            <person name="Rosa B.A."/>
            <person name="Cordes M."/>
            <person name="Tomlinson C."/>
            <person name="Wollam A."/>
            <person name="Palsikar V.B."/>
            <person name="Mardis E.R."/>
            <person name="Wilson R.K."/>
        </authorList>
    </citation>
    <scope>NUCLEOTIDE SEQUENCE [LARGE SCALE GENOMIC DNA]</scope>
    <source>
        <strain evidence="1 2">DNF00696</strain>
    </source>
</reference>
<dbReference type="AlphaFoldDB" id="A0AB34WXK4"/>
<gene>
    <name evidence="1" type="ORF">HMPREF1862_01677</name>
</gene>
<dbReference type="Proteomes" id="UP000070572">
    <property type="component" value="Unassembled WGS sequence"/>
</dbReference>
<sequence>MFRVENVTNILRKLQGRRVPEAVKSVLTSSDRVFEFLEVAEERFLVVTMQALTEVESGQVKSRFGWDEVSHARWDSEAGTLRIVFHEGEDLVLTPIEAPKHNFMDIIREALSEAQVFVTPLELPSGQRVSAQILRDDNRNLRLHPPIASFENPGDQQYLRSIAAEWEQKLGIVLDLED</sequence>
<protein>
    <submittedName>
        <fullName evidence="1">Uncharacterized protein</fullName>
    </submittedName>
</protein>
<organism evidence="1 2">
    <name type="scientific">Varibaculum cambriense</name>
    <dbReference type="NCBI Taxonomy" id="184870"/>
    <lineage>
        <taxon>Bacteria</taxon>
        <taxon>Bacillati</taxon>
        <taxon>Actinomycetota</taxon>
        <taxon>Actinomycetes</taxon>
        <taxon>Actinomycetales</taxon>
        <taxon>Actinomycetaceae</taxon>
        <taxon>Varibaculum</taxon>
    </lineage>
</organism>
<evidence type="ECO:0000313" key="2">
    <source>
        <dbReference type="Proteomes" id="UP000070572"/>
    </source>
</evidence>
<proteinExistence type="predicted"/>